<evidence type="ECO:0000256" key="4">
    <source>
        <dbReference type="ARBA" id="ARBA00022642"/>
    </source>
</evidence>
<evidence type="ECO:0000313" key="14">
    <source>
        <dbReference type="Proteomes" id="UP000265882"/>
    </source>
</evidence>
<evidence type="ECO:0000256" key="8">
    <source>
        <dbReference type="ARBA" id="ARBA00022840"/>
    </source>
</evidence>
<evidence type="ECO:0000256" key="5">
    <source>
        <dbReference type="ARBA" id="ARBA00022679"/>
    </source>
</evidence>
<dbReference type="NCBIfam" id="TIGR00482">
    <property type="entry name" value="nicotinate (nicotinamide) nucleotide adenylyltransferase"/>
    <property type="match status" value="1"/>
</dbReference>
<evidence type="ECO:0000259" key="12">
    <source>
        <dbReference type="Pfam" id="PF01467"/>
    </source>
</evidence>
<keyword evidence="6 11" id="KW-0548">Nucleotidyltransferase</keyword>
<protein>
    <recommendedName>
        <fullName evidence="11">Probable nicotinate-nucleotide adenylyltransferase</fullName>
        <ecNumber evidence="11">2.7.7.18</ecNumber>
    </recommendedName>
    <alternativeName>
        <fullName evidence="11">Deamido-NAD(+) diphosphorylase</fullName>
    </alternativeName>
    <alternativeName>
        <fullName evidence="11">Deamido-NAD(+) pyrophosphorylase</fullName>
    </alternativeName>
    <alternativeName>
        <fullName evidence="11">Nicotinate mononucleotide adenylyltransferase</fullName>
        <shortName evidence="11">NaMN adenylyltransferase</shortName>
    </alternativeName>
</protein>
<evidence type="ECO:0000256" key="3">
    <source>
        <dbReference type="ARBA" id="ARBA00009014"/>
    </source>
</evidence>
<dbReference type="HAMAP" id="MF_00244">
    <property type="entry name" value="NaMN_adenylyltr"/>
    <property type="match status" value="1"/>
</dbReference>
<comment type="function">
    <text evidence="1 11">Catalyzes the reversible adenylation of nicotinate mononucleotide (NaMN) to nicotinic acid adenine dinucleotide (NaAD).</text>
</comment>
<dbReference type="EMBL" id="QZKU01000128">
    <property type="protein sequence ID" value="RJP16074.1"/>
    <property type="molecule type" value="Genomic_DNA"/>
</dbReference>
<dbReference type="Proteomes" id="UP000265882">
    <property type="component" value="Unassembled WGS sequence"/>
</dbReference>
<dbReference type="NCBIfam" id="TIGR00125">
    <property type="entry name" value="cyt_tran_rel"/>
    <property type="match status" value="1"/>
</dbReference>
<evidence type="ECO:0000313" key="13">
    <source>
        <dbReference type="EMBL" id="RJP16074.1"/>
    </source>
</evidence>
<dbReference type="Pfam" id="PF01467">
    <property type="entry name" value="CTP_transf_like"/>
    <property type="match status" value="1"/>
</dbReference>
<comment type="caution">
    <text evidence="13">The sequence shown here is derived from an EMBL/GenBank/DDBJ whole genome shotgun (WGS) entry which is preliminary data.</text>
</comment>
<sequence>MKIGILGGTFDPIHIGHLVIAQEALWQCELDRVLFMVTAQPPHKKAPRARAEDRYNMVELALQGITEFQPSRLEIERGGNSYTVQTLHELHRLYPAASHYWIVGGDSILEFQTWEDPEDVIRLANLIVAPRPGFDLSKVDPALRNKIIVLDAPQVDVSSTQIRRRITEKQPVRFLLPKIVEEYIYGHRLYLE</sequence>
<dbReference type="PANTHER" id="PTHR39321:SF3">
    <property type="entry name" value="PHOSPHOPANTETHEINE ADENYLYLTRANSFERASE"/>
    <property type="match status" value="1"/>
</dbReference>
<evidence type="ECO:0000256" key="2">
    <source>
        <dbReference type="ARBA" id="ARBA00005019"/>
    </source>
</evidence>
<dbReference type="AlphaFoldDB" id="A0A3A4NKU1"/>
<evidence type="ECO:0000256" key="6">
    <source>
        <dbReference type="ARBA" id="ARBA00022695"/>
    </source>
</evidence>
<keyword evidence="7 11" id="KW-0547">Nucleotide-binding</keyword>
<dbReference type="EC" id="2.7.7.18" evidence="11"/>
<dbReference type="InterPro" id="IPR014729">
    <property type="entry name" value="Rossmann-like_a/b/a_fold"/>
</dbReference>
<evidence type="ECO:0000256" key="11">
    <source>
        <dbReference type="HAMAP-Rule" id="MF_00244"/>
    </source>
</evidence>
<keyword evidence="9 11" id="KW-0520">NAD</keyword>
<proteinExistence type="inferred from homology"/>
<dbReference type="Gene3D" id="3.40.50.620">
    <property type="entry name" value="HUPs"/>
    <property type="match status" value="1"/>
</dbReference>
<organism evidence="13 14">
    <name type="scientific">Abyssobacteria bacterium (strain SURF_5)</name>
    <dbReference type="NCBI Taxonomy" id="2093360"/>
    <lineage>
        <taxon>Bacteria</taxon>
        <taxon>Pseudomonadati</taxon>
        <taxon>Candidatus Hydrogenedentota</taxon>
        <taxon>Candidatus Abyssobacteria</taxon>
    </lineage>
</organism>
<dbReference type="PANTHER" id="PTHR39321">
    <property type="entry name" value="NICOTINATE-NUCLEOTIDE ADENYLYLTRANSFERASE-RELATED"/>
    <property type="match status" value="1"/>
</dbReference>
<dbReference type="SUPFAM" id="SSF52374">
    <property type="entry name" value="Nucleotidylyl transferase"/>
    <property type="match status" value="1"/>
</dbReference>
<name>A0A3A4NKU1_ABYX5</name>
<evidence type="ECO:0000256" key="10">
    <source>
        <dbReference type="ARBA" id="ARBA00048721"/>
    </source>
</evidence>
<reference evidence="13 14" key="1">
    <citation type="journal article" date="2017" name="ISME J.">
        <title>Energy and carbon metabolisms in a deep terrestrial subsurface fluid microbial community.</title>
        <authorList>
            <person name="Momper L."/>
            <person name="Jungbluth S.P."/>
            <person name="Lee M.D."/>
            <person name="Amend J.P."/>
        </authorList>
    </citation>
    <scope>NUCLEOTIDE SEQUENCE [LARGE SCALE GENOMIC DNA]</scope>
    <source>
        <strain evidence="13">SURF_5</strain>
    </source>
</reference>
<comment type="pathway">
    <text evidence="2 11">Cofactor biosynthesis; NAD(+) biosynthesis; deamido-NAD(+) from nicotinate D-ribonucleotide: step 1/1.</text>
</comment>
<dbReference type="InterPro" id="IPR004821">
    <property type="entry name" value="Cyt_trans-like"/>
</dbReference>
<keyword evidence="4 11" id="KW-0662">Pyridine nucleotide biosynthesis</keyword>
<dbReference type="CDD" id="cd02165">
    <property type="entry name" value="NMNAT"/>
    <property type="match status" value="1"/>
</dbReference>
<evidence type="ECO:0000256" key="1">
    <source>
        <dbReference type="ARBA" id="ARBA00002324"/>
    </source>
</evidence>
<dbReference type="GO" id="GO:0009435">
    <property type="term" value="P:NAD+ biosynthetic process"/>
    <property type="evidence" value="ECO:0007669"/>
    <property type="project" value="UniProtKB-UniRule"/>
</dbReference>
<feature type="domain" description="Cytidyltransferase-like" evidence="12">
    <location>
        <begin position="5"/>
        <end position="165"/>
    </location>
</feature>
<comment type="similarity">
    <text evidence="3 11">Belongs to the NadD family.</text>
</comment>
<dbReference type="InterPro" id="IPR005248">
    <property type="entry name" value="NadD/NMNAT"/>
</dbReference>
<evidence type="ECO:0000256" key="7">
    <source>
        <dbReference type="ARBA" id="ARBA00022741"/>
    </source>
</evidence>
<dbReference type="NCBIfam" id="NF000840">
    <property type="entry name" value="PRK00071.1-3"/>
    <property type="match status" value="1"/>
</dbReference>
<dbReference type="GO" id="GO:0005524">
    <property type="term" value="F:ATP binding"/>
    <property type="evidence" value="ECO:0007669"/>
    <property type="project" value="UniProtKB-KW"/>
</dbReference>
<keyword evidence="8 11" id="KW-0067">ATP-binding</keyword>
<evidence type="ECO:0000256" key="9">
    <source>
        <dbReference type="ARBA" id="ARBA00023027"/>
    </source>
</evidence>
<accession>A0A3A4NKU1</accession>
<dbReference type="GO" id="GO:0004515">
    <property type="term" value="F:nicotinate-nucleotide adenylyltransferase activity"/>
    <property type="evidence" value="ECO:0007669"/>
    <property type="project" value="UniProtKB-UniRule"/>
</dbReference>
<gene>
    <name evidence="11" type="primary">nadD</name>
    <name evidence="13" type="ORF">C4520_18840</name>
</gene>
<dbReference type="UniPathway" id="UPA00253">
    <property type="reaction ID" value="UER00332"/>
</dbReference>
<comment type="catalytic activity">
    <reaction evidence="10 11">
        <text>nicotinate beta-D-ribonucleotide + ATP + H(+) = deamido-NAD(+) + diphosphate</text>
        <dbReference type="Rhea" id="RHEA:22860"/>
        <dbReference type="ChEBI" id="CHEBI:15378"/>
        <dbReference type="ChEBI" id="CHEBI:30616"/>
        <dbReference type="ChEBI" id="CHEBI:33019"/>
        <dbReference type="ChEBI" id="CHEBI:57502"/>
        <dbReference type="ChEBI" id="CHEBI:58437"/>
        <dbReference type="EC" id="2.7.7.18"/>
    </reaction>
</comment>
<keyword evidence="5 11" id="KW-0808">Transferase</keyword>